<feature type="transmembrane region" description="Helical" evidence="2">
    <location>
        <begin position="84"/>
        <end position="103"/>
    </location>
</feature>
<evidence type="ECO:0000313" key="4">
    <source>
        <dbReference type="EMBL" id="SVB32363.1"/>
    </source>
</evidence>
<evidence type="ECO:0000256" key="1">
    <source>
        <dbReference type="SAM" id="MobiDB-lite"/>
    </source>
</evidence>
<dbReference type="Pfam" id="PF00498">
    <property type="entry name" value="FHA"/>
    <property type="match status" value="1"/>
</dbReference>
<feature type="domain" description="FHA" evidence="3">
    <location>
        <begin position="160"/>
        <end position="209"/>
    </location>
</feature>
<dbReference type="Pfam" id="PF16697">
    <property type="entry name" value="Yop-YscD_cpl"/>
    <property type="match status" value="2"/>
</dbReference>
<protein>
    <recommendedName>
        <fullName evidence="3">FHA domain-containing protein</fullName>
    </recommendedName>
</protein>
<dbReference type="EMBL" id="UINC01037211">
    <property type="protein sequence ID" value="SVB32363.1"/>
    <property type="molecule type" value="Genomic_DNA"/>
</dbReference>
<dbReference type="CDD" id="cd00060">
    <property type="entry name" value="FHA"/>
    <property type="match status" value="3"/>
</dbReference>
<keyword evidence="2" id="KW-0812">Transmembrane</keyword>
<sequence length="479" mass="49950">MDFLMVNDGSFLGTWAAGSTPIYGMVLAVVSAILVIFFTRIGTKRLIMKCVVGACAVASIPLGLEQAGLAVQLNNHDVSTYLNFLGTVLAVVISVPYMIFNVINSFSGGSTSSGYATGTVFGAQGATNQSGGSFDSSSNTLTFTAGPRSGDTVNVGSQTLTIGRSPDNDIVIDDPTISRHHARVTVSDGTYRIEDLGSNSGTKVDGNNIESDLLKPGASIKLGNTEFQFARLGGYTERFPTSAGATSAGSDQNATRIISESTSSSYWLAITSGQATGSTYQLSEGVNVIGRQVQDGFSIDDQYISRRHAMIRVNGGDLSIYDVGSTGGTKLNGTEIGGAVVNHDAVIKIGQTELRLISVDNPRQFADATMSGRTMVDRSGEKVGALVVVSGADAGKSYLLCQGENSIGRQSGSEITINDDTVSREHAVLRCQDGRVILHDVGSASGTLLNGQRIGGISIKQGDVVSVGRTELTVMAPGK</sequence>
<keyword evidence="2" id="KW-0472">Membrane</keyword>
<dbReference type="Gene3D" id="2.60.200.20">
    <property type="match status" value="3"/>
</dbReference>
<feature type="region of interest" description="Disordered" evidence="1">
    <location>
        <begin position="128"/>
        <end position="150"/>
    </location>
</feature>
<accession>A0A382D494</accession>
<feature type="transmembrane region" description="Helical" evidence="2">
    <location>
        <begin position="20"/>
        <end position="39"/>
    </location>
</feature>
<evidence type="ECO:0000256" key="2">
    <source>
        <dbReference type="SAM" id="Phobius"/>
    </source>
</evidence>
<dbReference type="InterPro" id="IPR000253">
    <property type="entry name" value="FHA_dom"/>
</dbReference>
<organism evidence="4">
    <name type="scientific">marine metagenome</name>
    <dbReference type="NCBI Taxonomy" id="408172"/>
    <lineage>
        <taxon>unclassified sequences</taxon>
        <taxon>metagenomes</taxon>
        <taxon>ecological metagenomes</taxon>
    </lineage>
</organism>
<feature type="domain" description="FHA" evidence="3">
    <location>
        <begin position="405"/>
        <end position="454"/>
    </location>
</feature>
<feature type="compositionally biased region" description="Polar residues" evidence="1">
    <location>
        <begin position="128"/>
        <end position="143"/>
    </location>
</feature>
<evidence type="ECO:0000259" key="3">
    <source>
        <dbReference type="PROSITE" id="PS50006"/>
    </source>
</evidence>
<dbReference type="AlphaFoldDB" id="A0A382D494"/>
<keyword evidence="2" id="KW-1133">Transmembrane helix</keyword>
<dbReference type="PANTHER" id="PTHR23308">
    <property type="entry name" value="NUCLEAR INHIBITOR OF PROTEIN PHOSPHATASE-1"/>
    <property type="match status" value="1"/>
</dbReference>
<name>A0A382D494_9ZZZZ</name>
<dbReference type="InterPro" id="IPR032030">
    <property type="entry name" value="YscD_cytoplasmic_dom"/>
</dbReference>
<reference evidence="4" key="1">
    <citation type="submission" date="2018-05" db="EMBL/GenBank/DDBJ databases">
        <authorList>
            <person name="Lanie J.A."/>
            <person name="Ng W.-L."/>
            <person name="Kazmierczak K.M."/>
            <person name="Andrzejewski T.M."/>
            <person name="Davidsen T.M."/>
            <person name="Wayne K.J."/>
            <person name="Tettelin H."/>
            <person name="Glass J.I."/>
            <person name="Rusch D."/>
            <person name="Podicherti R."/>
            <person name="Tsui H.-C.T."/>
            <person name="Winkler M.E."/>
        </authorList>
    </citation>
    <scope>NUCLEOTIDE SEQUENCE</scope>
</reference>
<gene>
    <name evidence="4" type="ORF">METZ01_LOCUS185217</name>
</gene>
<dbReference type="InterPro" id="IPR008984">
    <property type="entry name" value="SMAD_FHA_dom_sf"/>
</dbReference>
<dbReference type="SMART" id="SM00240">
    <property type="entry name" value="FHA"/>
    <property type="match status" value="3"/>
</dbReference>
<dbReference type="SUPFAM" id="SSF49879">
    <property type="entry name" value="SMAD/FHA domain"/>
    <property type="match status" value="3"/>
</dbReference>
<feature type="domain" description="FHA" evidence="3">
    <location>
        <begin position="287"/>
        <end position="336"/>
    </location>
</feature>
<proteinExistence type="predicted"/>
<dbReference type="PROSITE" id="PS50006">
    <property type="entry name" value="FHA_DOMAIN"/>
    <property type="match status" value="3"/>
</dbReference>
<dbReference type="InterPro" id="IPR050923">
    <property type="entry name" value="Cell_Proc_Reg/RNA_Proc"/>
</dbReference>